<evidence type="ECO:0000313" key="2">
    <source>
        <dbReference type="Proteomes" id="UP000061839"/>
    </source>
</evidence>
<keyword evidence="2" id="KW-1185">Reference proteome</keyword>
<organism evidence="1 2">
    <name type="scientific">Psychromicrobium lacuslunae</name>
    <dbReference type="NCBI Taxonomy" id="1618207"/>
    <lineage>
        <taxon>Bacteria</taxon>
        <taxon>Bacillati</taxon>
        <taxon>Actinomycetota</taxon>
        <taxon>Actinomycetes</taxon>
        <taxon>Micrococcales</taxon>
        <taxon>Micrococcaceae</taxon>
        <taxon>Psychromicrobium</taxon>
    </lineage>
</organism>
<name>A0A0D4C2L2_9MICC</name>
<dbReference type="RefSeq" id="WP_045076794.1">
    <property type="nucleotide sequence ID" value="NZ_CP011005.1"/>
</dbReference>
<accession>A0A0D4C2L2</accession>
<dbReference type="EMBL" id="CP011005">
    <property type="protein sequence ID" value="AJT42843.1"/>
    <property type="molecule type" value="Genomic_DNA"/>
</dbReference>
<dbReference type="Gene3D" id="3.10.180.10">
    <property type="entry name" value="2,3-Dihydroxybiphenyl 1,2-Dioxygenase, domain 1"/>
    <property type="match status" value="1"/>
</dbReference>
<evidence type="ECO:0008006" key="3">
    <source>
        <dbReference type="Google" id="ProtNLM"/>
    </source>
</evidence>
<reference evidence="1 2" key="1">
    <citation type="journal article" date="2015" name="Genome Announc.">
        <title>Complete Genome Sequencing of Protease-Producing Novel Arthrobacter sp. Strain IHBB 11108 Using PacBio Single-Molecule Real-Time Sequencing Technology.</title>
        <authorList>
            <person name="Kiran S."/>
            <person name="Swarnkar M.K."/>
            <person name="Pal M."/>
            <person name="Thakur R."/>
            <person name="Tewari R."/>
            <person name="Singh A.K."/>
            <person name="Gulati A."/>
        </authorList>
    </citation>
    <scope>NUCLEOTIDE SEQUENCE [LARGE SCALE GENOMIC DNA]</scope>
    <source>
        <strain evidence="1 2">IHBB 11108</strain>
    </source>
</reference>
<protein>
    <recommendedName>
        <fullName evidence="3">Glyoxalase</fullName>
    </recommendedName>
</protein>
<sequence length="122" mass="13121">MSESDSNIVEVVARVYVEDLNAALPLYQQLSGGGDPHRFGFRDIQLAKIGSFLLIQGADEEVRSHTATIAVRDISLVEAAISEAGGALLEGPTPGPNGPRLIARHPDGNIIEYIQRSNLERS</sequence>
<evidence type="ECO:0000313" key="1">
    <source>
        <dbReference type="EMBL" id="AJT42843.1"/>
    </source>
</evidence>
<dbReference type="InterPro" id="IPR029068">
    <property type="entry name" value="Glyas_Bleomycin-R_OHBP_Dase"/>
</dbReference>
<dbReference type="KEGG" id="ari:UM93_03270"/>
<dbReference type="OrthoDB" id="1492945at2"/>
<dbReference type="AlphaFoldDB" id="A0A0D4C2L2"/>
<proteinExistence type="predicted"/>
<gene>
    <name evidence="1" type="ORF">UM93_03270</name>
</gene>
<dbReference type="HOGENOM" id="CLU_142859_0_0_11"/>
<dbReference type="SUPFAM" id="SSF54593">
    <property type="entry name" value="Glyoxalase/Bleomycin resistance protein/Dihydroxybiphenyl dioxygenase"/>
    <property type="match status" value="1"/>
</dbReference>
<dbReference type="CDD" id="cd06587">
    <property type="entry name" value="VOC"/>
    <property type="match status" value="1"/>
</dbReference>
<dbReference type="Proteomes" id="UP000061839">
    <property type="component" value="Chromosome"/>
</dbReference>
<dbReference type="PATRIC" id="fig|1618207.4.peg.670"/>